<dbReference type="PANTHER" id="PTHR45962">
    <property type="entry name" value="N-FATTY-ACYL-AMINO ACID SYNTHASE/HYDROLASE PM20D1"/>
    <property type="match status" value="1"/>
</dbReference>
<dbReference type="Gene3D" id="1.10.150.900">
    <property type="match status" value="1"/>
</dbReference>
<evidence type="ECO:0000256" key="6">
    <source>
        <dbReference type="SAM" id="SignalP"/>
    </source>
</evidence>
<proteinExistence type="inferred from homology"/>
<dbReference type="PANTHER" id="PTHR45962:SF1">
    <property type="entry name" value="N-FATTY-ACYL-AMINO ACID SYNTHASE_HYDROLASE PM20D1"/>
    <property type="match status" value="1"/>
</dbReference>
<dbReference type="InterPro" id="IPR011650">
    <property type="entry name" value="Peptidase_M20_dimer"/>
</dbReference>
<dbReference type="Gene3D" id="3.40.630.10">
    <property type="entry name" value="Zn peptidases"/>
    <property type="match status" value="1"/>
</dbReference>
<comment type="similarity">
    <text evidence="1">Belongs to the peptidase M20A family.</text>
</comment>
<evidence type="ECO:0000256" key="4">
    <source>
        <dbReference type="ARBA" id="ARBA00022801"/>
    </source>
</evidence>
<evidence type="ECO:0000313" key="8">
    <source>
        <dbReference type="EMBL" id="RDV07121.1"/>
    </source>
</evidence>
<organism evidence="8 9">
    <name type="scientific">Sphingorhabdus pulchriflava</name>
    <dbReference type="NCBI Taxonomy" id="2292257"/>
    <lineage>
        <taxon>Bacteria</taxon>
        <taxon>Pseudomonadati</taxon>
        <taxon>Pseudomonadota</taxon>
        <taxon>Alphaproteobacteria</taxon>
        <taxon>Sphingomonadales</taxon>
        <taxon>Sphingomonadaceae</taxon>
        <taxon>Sphingorhabdus</taxon>
    </lineage>
</organism>
<evidence type="ECO:0000313" key="9">
    <source>
        <dbReference type="Proteomes" id="UP000263833"/>
    </source>
</evidence>
<keyword evidence="9" id="KW-1185">Reference proteome</keyword>
<keyword evidence="6" id="KW-0732">Signal</keyword>
<dbReference type="InterPro" id="IPR002933">
    <property type="entry name" value="Peptidase_M20"/>
</dbReference>
<name>A0A371BIE2_9SPHN</name>
<feature type="domain" description="Peptidase M20 dimerisation" evidence="7">
    <location>
        <begin position="227"/>
        <end position="365"/>
    </location>
</feature>
<feature type="chain" id="PRO_5016926910" evidence="6">
    <location>
        <begin position="22"/>
        <end position="470"/>
    </location>
</feature>
<evidence type="ECO:0000256" key="5">
    <source>
        <dbReference type="ARBA" id="ARBA00022833"/>
    </source>
</evidence>
<dbReference type="Gene3D" id="3.30.70.360">
    <property type="match status" value="1"/>
</dbReference>
<dbReference type="EMBL" id="QRGP01000001">
    <property type="protein sequence ID" value="RDV07121.1"/>
    <property type="molecule type" value="Genomic_DNA"/>
</dbReference>
<dbReference type="GO" id="GO:0046872">
    <property type="term" value="F:metal ion binding"/>
    <property type="evidence" value="ECO:0007669"/>
    <property type="project" value="UniProtKB-KW"/>
</dbReference>
<evidence type="ECO:0000256" key="1">
    <source>
        <dbReference type="ARBA" id="ARBA00006247"/>
    </source>
</evidence>
<evidence type="ECO:0000256" key="2">
    <source>
        <dbReference type="ARBA" id="ARBA00022670"/>
    </source>
</evidence>
<evidence type="ECO:0000256" key="3">
    <source>
        <dbReference type="ARBA" id="ARBA00022723"/>
    </source>
</evidence>
<dbReference type="Pfam" id="PF01546">
    <property type="entry name" value="Peptidase_M20"/>
    <property type="match status" value="1"/>
</dbReference>
<dbReference type="AlphaFoldDB" id="A0A371BIE2"/>
<keyword evidence="3" id="KW-0479">Metal-binding</keyword>
<dbReference type="SUPFAM" id="SSF55031">
    <property type="entry name" value="Bacterial exopeptidase dimerisation domain"/>
    <property type="match status" value="1"/>
</dbReference>
<evidence type="ECO:0000259" key="7">
    <source>
        <dbReference type="Pfam" id="PF07687"/>
    </source>
</evidence>
<dbReference type="InterPro" id="IPR047177">
    <property type="entry name" value="Pept_M20A"/>
</dbReference>
<dbReference type="GO" id="GO:0006508">
    <property type="term" value="P:proteolysis"/>
    <property type="evidence" value="ECO:0007669"/>
    <property type="project" value="UniProtKB-KW"/>
</dbReference>
<keyword evidence="2" id="KW-0645">Protease</keyword>
<dbReference type="Proteomes" id="UP000263833">
    <property type="component" value="Unassembled WGS sequence"/>
</dbReference>
<dbReference type="SUPFAM" id="SSF53187">
    <property type="entry name" value="Zn-dependent exopeptidases"/>
    <property type="match status" value="1"/>
</dbReference>
<gene>
    <name evidence="8" type="ORF">DXH95_07005</name>
</gene>
<sequence length="470" mass="50602">MGTSKWMLAAGLATMATVAVSAQQLRPDQTAFRELYAELVNTNTAYSNGSCTIAANQLAKRMHDAGFTKDEAKVIVVPGYEREGNLVAEYKGTSKMLKPMLLLAHIDVVEAKREDWTRDPFTLVEEDGFFYARGVADDKVQAAIWVDSLIRFKKASFKSKRTIKLAATCGEESSSKALNGAEWLARNMPETLSAEFALNEGGGGRLDKNGKPQFLAIQVGEKANRIFDLEATNPGGHSSVPRPDNAIYDLAEAIVAVKRLGFPVQLNDTTRAFLTQMAPTAPAAGQKAIADLLADESNEQAAAILSADPVLNSTLRTTCVATMLDAGHAPNALPQRAKGVVNCRIVPGMSTEDTQSAIEKAIANPRVEVSLRKPHRPMAVPPPLDKRILDPAIKLAGEVFPGVPLVPTMSTGATDATMTALIGIPTYGIPGIFYEADGGGVHGLNERLRVKSVYDGRDYLHRLVQIYADK</sequence>
<keyword evidence="5" id="KW-0862">Zinc</keyword>
<dbReference type="OrthoDB" id="9809784at2"/>
<dbReference type="GO" id="GO:0008233">
    <property type="term" value="F:peptidase activity"/>
    <property type="evidence" value="ECO:0007669"/>
    <property type="project" value="UniProtKB-KW"/>
</dbReference>
<dbReference type="RefSeq" id="WP_115548667.1">
    <property type="nucleotide sequence ID" value="NZ_QRGP01000001.1"/>
</dbReference>
<keyword evidence="4 8" id="KW-0378">Hydrolase</keyword>
<accession>A0A371BIE2</accession>
<reference evidence="9" key="1">
    <citation type="submission" date="2018-08" db="EMBL/GenBank/DDBJ databases">
        <authorList>
            <person name="Kim S.-J."/>
            <person name="Jung G.-Y."/>
        </authorList>
    </citation>
    <scope>NUCLEOTIDE SEQUENCE [LARGE SCALE GENOMIC DNA]</scope>
    <source>
        <strain evidence="9">GY_G</strain>
    </source>
</reference>
<comment type="caution">
    <text evidence="8">The sequence shown here is derived from an EMBL/GenBank/DDBJ whole genome shotgun (WGS) entry which is preliminary data.</text>
</comment>
<protein>
    <submittedName>
        <fullName evidence="8">M20/M25/M40 family metallo-hydrolase</fullName>
    </submittedName>
</protein>
<dbReference type="NCBIfam" id="NF006596">
    <property type="entry name" value="PRK09133.1"/>
    <property type="match status" value="1"/>
</dbReference>
<dbReference type="Pfam" id="PF07687">
    <property type="entry name" value="M20_dimer"/>
    <property type="match status" value="1"/>
</dbReference>
<dbReference type="InterPro" id="IPR036264">
    <property type="entry name" value="Bact_exopeptidase_dim_dom"/>
</dbReference>
<feature type="signal peptide" evidence="6">
    <location>
        <begin position="1"/>
        <end position="21"/>
    </location>
</feature>